<evidence type="ECO:0000256" key="1">
    <source>
        <dbReference type="ARBA" id="ARBA00005854"/>
    </source>
</evidence>
<evidence type="ECO:0000256" key="2">
    <source>
        <dbReference type="ARBA" id="ARBA00023002"/>
    </source>
</evidence>
<dbReference type="Gene3D" id="3.40.50.720">
    <property type="entry name" value="NAD(P)-binding Rossmann-like Domain"/>
    <property type="match status" value="2"/>
</dbReference>
<dbReference type="Proteomes" id="UP000260649">
    <property type="component" value="Unassembled WGS sequence"/>
</dbReference>
<dbReference type="PROSITE" id="PS00671">
    <property type="entry name" value="D_2_HYDROXYACID_DH_3"/>
    <property type="match status" value="1"/>
</dbReference>
<dbReference type="Pfam" id="PF02826">
    <property type="entry name" value="2-Hacid_dh_C"/>
    <property type="match status" value="1"/>
</dbReference>
<protein>
    <submittedName>
        <fullName evidence="7">Hydroxyacid dehydrogenase</fullName>
    </submittedName>
</protein>
<keyword evidence="8" id="KW-1185">Reference proteome</keyword>
<evidence type="ECO:0000256" key="4">
    <source>
        <dbReference type="RuleBase" id="RU003719"/>
    </source>
</evidence>
<name>A0A3E2B3X7_9FIRM</name>
<feature type="domain" description="D-isomer specific 2-hydroxyacid dehydrogenase catalytic" evidence="5">
    <location>
        <begin position="21"/>
        <end position="314"/>
    </location>
</feature>
<dbReference type="SUPFAM" id="SSF51735">
    <property type="entry name" value="NAD(P)-binding Rossmann-fold domains"/>
    <property type="match status" value="1"/>
</dbReference>
<dbReference type="Pfam" id="PF00389">
    <property type="entry name" value="2-Hacid_dh"/>
    <property type="match status" value="1"/>
</dbReference>
<gene>
    <name evidence="7" type="ORF">DV520_05910</name>
</gene>
<dbReference type="FunFam" id="3.40.50.720:FF:000203">
    <property type="entry name" value="D-3-phosphoglycerate dehydrogenase (SerA)"/>
    <property type="match status" value="1"/>
</dbReference>
<feature type="domain" description="D-isomer specific 2-hydroxyacid dehydrogenase NAD-binding" evidence="6">
    <location>
        <begin position="113"/>
        <end position="286"/>
    </location>
</feature>
<dbReference type="SUPFAM" id="SSF52283">
    <property type="entry name" value="Formate/glycerate dehydrogenase catalytic domain-like"/>
    <property type="match status" value="1"/>
</dbReference>
<dbReference type="PANTHER" id="PTHR43761">
    <property type="entry name" value="D-ISOMER SPECIFIC 2-HYDROXYACID DEHYDROGENASE FAMILY PROTEIN (AFU_ORTHOLOGUE AFUA_1G13630)"/>
    <property type="match status" value="1"/>
</dbReference>
<evidence type="ECO:0000259" key="6">
    <source>
        <dbReference type="Pfam" id="PF02826"/>
    </source>
</evidence>
<reference evidence="7 8" key="1">
    <citation type="submission" date="2018-07" db="EMBL/GenBank/DDBJ databases">
        <title>GABA Modulating Bacteria of the Human Gut Microbiota.</title>
        <authorList>
            <person name="Strandwitz P."/>
            <person name="Kim K.H."/>
            <person name="Terekhova D."/>
            <person name="Liu J.K."/>
            <person name="Sharma A."/>
            <person name="Levering J."/>
            <person name="Mcdonald D."/>
            <person name="Dietrich D."/>
            <person name="Ramadhar T.R."/>
            <person name="Lekbua A."/>
            <person name="Mroue N."/>
            <person name="Liston C."/>
            <person name="Stewart E.J."/>
            <person name="Dubin M.J."/>
            <person name="Zengler K."/>
            <person name="Knight R."/>
            <person name="Gilbert J.A."/>
            <person name="Clardy J."/>
            <person name="Lewis K."/>
        </authorList>
    </citation>
    <scope>NUCLEOTIDE SEQUENCE [LARGE SCALE GENOMIC DNA]</scope>
    <source>
        <strain evidence="7 8">KLE1738</strain>
    </source>
</reference>
<dbReference type="GO" id="GO:0016616">
    <property type="term" value="F:oxidoreductase activity, acting on the CH-OH group of donors, NAD or NADP as acceptor"/>
    <property type="evidence" value="ECO:0007669"/>
    <property type="project" value="InterPro"/>
</dbReference>
<dbReference type="PANTHER" id="PTHR43761:SF1">
    <property type="entry name" value="D-ISOMER SPECIFIC 2-HYDROXYACID DEHYDROGENASE CATALYTIC DOMAIN-CONTAINING PROTEIN-RELATED"/>
    <property type="match status" value="1"/>
</dbReference>
<dbReference type="InterPro" id="IPR050418">
    <property type="entry name" value="D-iso_2-hydroxyacid_DH_PdxB"/>
</dbReference>
<proteinExistence type="inferred from homology"/>
<keyword evidence="2 4" id="KW-0560">Oxidoreductase</keyword>
<dbReference type="CDD" id="cd12161">
    <property type="entry name" value="GDH_like_1"/>
    <property type="match status" value="1"/>
</dbReference>
<evidence type="ECO:0000256" key="3">
    <source>
        <dbReference type="ARBA" id="ARBA00023027"/>
    </source>
</evidence>
<keyword evidence="3" id="KW-0520">NAD</keyword>
<evidence type="ECO:0000313" key="8">
    <source>
        <dbReference type="Proteomes" id="UP000260649"/>
    </source>
</evidence>
<organism evidence="7 8">
    <name type="scientific">Evtepia gabavorous</name>
    <dbReference type="NCBI Taxonomy" id="2211183"/>
    <lineage>
        <taxon>Bacteria</taxon>
        <taxon>Bacillati</taxon>
        <taxon>Bacillota</taxon>
        <taxon>Clostridia</taxon>
        <taxon>Eubacteriales</taxon>
        <taxon>Evtepia</taxon>
    </lineage>
</organism>
<dbReference type="InterPro" id="IPR036291">
    <property type="entry name" value="NAD(P)-bd_dom_sf"/>
</dbReference>
<dbReference type="OrthoDB" id="9805416at2"/>
<dbReference type="InterPro" id="IPR029753">
    <property type="entry name" value="D-isomer_DH_CS"/>
</dbReference>
<dbReference type="InterPro" id="IPR029752">
    <property type="entry name" value="D-isomer_DH_CS1"/>
</dbReference>
<dbReference type="GeneID" id="97995269"/>
<dbReference type="RefSeq" id="WP_117142117.1">
    <property type="nucleotide sequence ID" value="NZ_CAKXKJ010000002.1"/>
</dbReference>
<accession>A0A3E2B3X7</accession>
<sequence length="318" mass="34173">MKITLLEPLGIPEEVLARYQSCLEKRGHQFTAYGEKTTDPAELIRRTGESEIVILANNPYPAEVVEAAPNLKMLDVAFTGIDHVALDACKRKGVMLCNAAGYSTQCVAELAIGLTIACLRNMPDCETAVRTGGVGGALRGREIGGCTVGIVGTGAIGTMTARLFQAFGAKVIAYSRTVRPEVEEMGISYVSLETLMAQSDIVSLHLPSNPQTKGMISRAMLQKMKPTAILINVARGAVVDNTALAEALNQEKIAGAGIDVFDMEPPLPETYPLLRAKHTVLTPHVAFATEESMLRRAEIVFRNVEAYLDGCPENVCPL</sequence>
<dbReference type="PROSITE" id="PS00065">
    <property type="entry name" value="D_2_HYDROXYACID_DH_1"/>
    <property type="match status" value="1"/>
</dbReference>
<dbReference type="InterPro" id="IPR006139">
    <property type="entry name" value="D-isomer_2_OHA_DH_cat_dom"/>
</dbReference>
<evidence type="ECO:0000259" key="5">
    <source>
        <dbReference type="Pfam" id="PF00389"/>
    </source>
</evidence>
<comment type="caution">
    <text evidence="7">The sequence shown here is derived from an EMBL/GenBank/DDBJ whole genome shotgun (WGS) entry which is preliminary data.</text>
</comment>
<comment type="similarity">
    <text evidence="1 4">Belongs to the D-isomer specific 2-hydroxyacid dehydrogenase family.</text>
</comment>
<dbReference type="AlphaFoldDB" id="A0A3E2B3X7"/>
<dbReference type="EMBL" id="QQRQ01000007">
    <property type="protein sequence ID" value="RFT06733.1"/>
    <property type="molecule type" value="Genomic_DNA"/>
</dbReference>
<evidence type="ECO:0000313" key="7">
    <source>
        <dbReference type="EMBL" id="RFT06733.1"/>
    </source>
</evidence>
<dbReference type="GO" id="GO:0051287">
    <property type="term" value="F:NAD binding"/>
    <property type="evidence" value="ECO:0007669"/>
    <property type="project" value="InterPro"/>
</dbReference>
<dbReference type="InterPro" id="IPR006140">
    <property type="entry name" value="D-isomer_DH_NAD-bd"/>
</dbReference>